<name>A0A6A6YQY1_9PEZI</name>
<evidence type="ECO:0000256" key="1">
    <source>
        <dbReference type="ARBA" id="ARBA00004141"/>
    </source>
</evidence>
<reference evidence="6" key="2">
    <citation type="submission" date="2020-04" db="EMBL/GenBank/DDBJ databases">
        <authorList>
            <consortium name="NCBI Genome Project"/>
        </authorList>
    </citation>
    <scope>NUCLEOTIDE SEQUENCE</scope>
    <source>
        <strain evidence="6">CBS 304.34</strain>
    </source>
</reference>
<feature type="transmembrane region" description="Helical" evidence="3">
    <location>
        <begin position="261"/>
        <end position="280"/>
    </location>
</feature>
<feature type="transmembrane region" description="Helical" evidence="3">
    <location>
        <begin position="28"/>
        <end position="51"/>
    </location>
</feature>
<evidence type="ECO:0000313" key="5">
    <source>
        <dbReference type="Proteomes" id="UP000504636"/>
    </source>
</evidence>
<reference evidence="4 6" key="1">
    <citation type="journal article" date="2020" name="Stud. Mycol.">
        <title>101 Dothideomycetes genomes: a test case for predicting lifestyles and emergence of pathogens.</title>
        <authorList>
            <person name="Haridas S."/>
            <person name="Albert R."/>
            <person name="Binder M."/>
            <person name="Bloem J."/>
            <person name="Labutti K."/>
            <person name="Salamov A."/>
            <person name="Andreopoulos B."/>
            <person name="Baker S."/>
            <person name="Barry K."/>
            <person name="Bills G."/>
            <person name="Bluhm B."/>
            <person name="Cannon C."/>
            <person name="Castanera R."/>
            <person name="Culley D."/>
            <person name="Daum C."/>
            <person name="Ezra D."/>
            <person name="Gonzalez J."/>
            <person name="Henrissat B."/>
            <person name="Kuo A."/>
            <person name="Liang C."/>
            <person name="Lipzen A."/>
            <person name="Lutzoni F."/>
            <person name="Magnuson J."/>
            <person name="Mondo S."/>
            <person name="Nolan M."/>
            <person name="Ohm R."/>
            <person name="Pangilinan J."/>
            <person name="Park H.-J."/>
            <person name="Ramirez L."/>
            <person name="Alfaro M."/>
            <person name="Sun H."/>
            <person name="Tritt A."/>
            <person name="Yoshinaga Y."/>
            <person name="Zwiers L.-H."/>
            <person name="Turgeon B."/>
            <person name="Goodwin S."/>
            <person name="Spatafora J."/>
            <person name="Crous P."/>
            <person name="Grigoriev I."/>
        </authorList>
    </citation>
    <scope>NUCLEOTIDE SEQUENCE</scope>
    <source>
        <strain evidence="4 6">CBS 304.34</strain>
    </source>
</reference>
<dbReference type="GO" id="GO:0022857">
    <property type="term" value="F:transmembrane transporter activity"/>
    <property type="evidence" value="ECO:0007669"/>
    <property type="project" value="InterPro"/>
</dbReference>
<dbReference type="InterPro" id="IPR050327">
    <property type="entry name" value="Proton-linked_MCT"/>
</dbReference>
<feature type="transmembrane region" description="Helical" evidence="3">
    <location>
        <begin position="361"/>
        <end position="380"/>
    </location>
</feature>
<evidence type="ECO:0000256" key="2">
    <source>
        <dbReference type="ARBA" id="ARBA00006727"/>
    </source>
</evidence>
<proteinExistence type="inferred from homology"/>
<dbReference type="Proteomes" id="UP000504636">
    <property type="component" value="Unplaced"/>
</dbReference>
<feature type="transmembrane region" description="Helical" evidence="3">
    <location>
        <begin position="292"/>
        <end position="315"/>
    </location>
</feature>
<comment type="similarity">
    <text evidence="2">Belongs to the major facilitator superfamily. Monocarboxylate porter (TC 2.A.1.13) family.</text>
</comment>
<gene>
    <name evidence="4 6" type="ORF">BDZ99DRAFT_413713</name>
</gene>
<accession>A0A6A6YQY1</accession>
<dbReference type="GO" id="GO:0016020">
    <property type="term" value="C:membrane"/>
    <property type="evidence" value="ECO:0007669"/>
    <property type="project" value="UniProtKB-SubCell"/>
</dbReference>
<evidence type="ECO:0000313" key="4">
    <source>
        <dbReference type="EMBL" id="KAF2811312.1"/>
    </source>
</evidence>
<reference evidence="6" key="3">
    <citation type="submission" date="2025-04" db="UniProtKB">
        <authorList>
            <consortium name="RefSeq"/>
        </authorList>
    </citation>
    <scope>IDENTIFICATION</scope>
    <source>
        <strain evidence="6">CBS 304.34</strain>
    </source>
</reference>
<dbReference type="InterPro" id="IPR011701">
    <property type="entry name" value="MFS"/>
</dbReference>
<protein>
    <submittedName>
        <fullName evidence="4 6">MFS general substrate transporter</fullName>
    </submittedName>
</protein>
<keyword evidence="3" id="KW-0472">Membrane</keyword>
<keyword evidence="3" id="KW-1133">Transmembrane helix</keyword>
<dbReference type="PANTHER" id="PTHR11360:SF177">
    <property type="entry name" value="RIBOFLAVIN TRANSPORTER MCH5"/>
    <property type="match status" value="1"/>
</dbReference>
<evidence type="ECO:0000256" key="3">
    <source>
        <dbReference type="SAM" id="Phobius"/>
    </source>
</evidence>
<dbReference type="SUPFAM" id="SSF103473">
    <property type="entry name" value="MFS general substrate transporter"/>
    <property type="match status" value="1"/>
</dbReference>
<feature type="transmembrane region" description="Helical" evidence="3">
    <location>
        <begin position="120"/>
        <end position="140"/>
    </location>
</feature>
<dbReference type="RefSeq" id="XP_033578276.1">
    <property type="nucleotide sequence ID" value="XM_033716704.1"/>
</dbReference>
<feature type="transmembrane region" description="Helical" evidence="3">
    <location>
        <begin position="198"/>
        <end position="219"/>
    </location>
</feature>
<dbReference type="EMBL" id="MU003698">
    <property type="protein sequence ID" value="KAF2811312.1"/>
    <property type="molecule type" value="Genomic_DNA"/>
</dbReference>
<keyword evidence="5" id="KW-1185">Reference proteome</keyword>
<evidence type="ECO:0000313" key="6">
    <source>
        <dbReference type="RefSeq" id="XP_033578276.1"/>
    </source>
</evidence>
<keyword evidence="3" id="KW-0812">Transmembrane</keyword>
<dbReference type="Pfam" id="PF07690">
    <property type="entry name" value="MFS_1"/>
    <property type="match status" value="1"/>
</dbReference>
<dbReference type="AlphaFoldDB" id="A0A6A6YQY1"/>
<feature type="transmembrane region" description="Helical" evidence="3">
    <location>
        <begin position="152"/>
        <end position="171"/>
    </location>
</feature>
<feature type="transmembrane region" description="Helical" evidence="3">
    <location>
        <begin position="231"/>
        <end position="249"/>
    </location>
</feature>
<dbReference type="Gene3D" id="1.20.1250.20">
    <property type="entry name" value="MFS general substrate transporter like domains"/>
    <property type="match status" value="2"/>
</dbReference>
<dbReference type="PANTHER" id="PTHR11360">
    <property type="entry name" value="MONOCARBOXYLATE TRANSPORTER"/>
    <property type="match status" value="1"/>
</dbReference>
<feature type="transmembrane region" description="Helical" evidence="3">
    <location>
        <begin position="327"/>
        <end position="349"/>
    </location>
</feature>
<feature type="transmembrane region" description="Helical" evidence="3">
    <location>
        <begin position="63"/>
        <end position="82"/>
    </location>
</feature>
<dbReference type="InterPro" id="IPR036259">
    <property type="entry name" value="MFS_trans_sf"/>
</dbReference>
<dbReference type="GeneID" id="54457597"/>
<comment type="subcellular location">
    <subcellularLocation>
        <location evidence="1">Membrane</location>
        <topology evidence="1">Multi-pass membrane protein</topology>
    </subcellularLocation>
</comment>
<dbReference type="OrthoDB" id="5667at2759"/>
<organism evidence="4">
    <name type="scientific">Mytilinidion resinicola</name>
    <dbReference type="NCBI Taxonomy" id="574789"/>
    <lineage>
        <taxon>Eukaryota</taxon>
        <taxon>Fungi</taxon>
        <taxon>Dikarya</taxon>
        <taxon>Ascomycota</taxon>
        <taxon>Pezizomycotina</taxon>
        <taxon>Dothideomycetes</taxon>
        <taxon>Pleosporomycetidae</taxon>
        <taxon>Mytilinidiales</taxon>
        <taxon>Mytilinidiaceae</taxon>
        <taxon>Mytilinidion</taxon>
    </lineage>
</organism>
<sequence>MAMFCSFGFLNAIGLFQAYYEKHILNDYSPSIISWIFTVQLFLMFFLGGLYGRIIDHYGPTGIMIPSAILSVLSIALTSLCTKYYQVFLAQGLGFGIGAAGIFTPAFVCAGQWFHHRRALALGIAAAGSSLGGVIHPIYVSHMTENKGFPGALRYTALFLGLCLIPVCVFVRARLPPKKWDSNDMTFINFSLFLQKGFFFYSLGSFFVLWGLFAPFNYLPGMALRHGFSEYLSIYTIVVMNAGSVPGRIFPAHLADKVGRFNVMTVISFLSAISILAFWLPLELISSTHTQIFAFAATYGFWSGAYISMLLPCVAELGSVTTLGVRFGTYEAFIAIACLTGLPIQGQLIVHDHGGFRDVCIFSGISMLAGAVLIGCARLSRSGPVLRIKT</sequence>
<feature type="transmembrane region" description="Helical" evidence="3">
    <location>
        <begin position="88"/>
        <end position="108"/>
    </location>
</feature>